<protein>
    <recommendedName>
        <fullName evidence="3">Lipocalin-like domain-containing protein</fullName>
    </recommendedName>
</protein>
<evidence type="ECO:0008006" key="3">
    <source>
        <dbReference type="Google" id="ProtNLM"/>
    </source>
</evidence>
<dbReference type="AlphaFoldDB" id="A0A6I6G881"/>
<dbReference type="EMBL" id="CP046566">
    <property type="protein sequence ID" value="QGW28916.1"/>
    <property type="molecule type" value="Genomic_DNA"/>
</dbReference>
<reference evidence="1 2" key="1">
    <citation type="submission" date="2019-11" db="EMBL/GenBank/DDBJ databases">
        <authorList>
            <person name="Im W.T."/>
        </authorList>
    </citation>
    <scope>NUCLEOTIDE SEQUENCE [LARGE SCALE GENOMIC DNA]</scope>
    <source>
        <strain evidence="1 2">SB-02</strain>
    </source>
</reference>
<sequence length="152" mass="17985">MRVLLFIVVIITSISCNNSSSEKQIPNKTNRESIRQDIIGIWELFKRSYKPTEEPKLVEPNDKEYLEIKNDGTCQHGRYEAKWFLSYTDDFIIDSTSKVFFTELTYLSPNSWGEYDRTIKPYQIKVTTENNIKYLYITSLKSSDTRVYIRKN</sequence>
<keyword evidence="2" id="KW-1185">Reference proteome</keyword>
<proteinExistence type="predicted"/>
<dbReference type="PROSITE" id="PS51257">
    <property type="entry name" value="PROKAR_LIPOPROTEIN"/>
    <property type="match status" value="1"/>
</dbReference>
<evidence type="ECO:0000313" key="1">
    <source>
        <dbReference type="EMBL" id="QGW28916.1"/>
    </source>
</evidence>
<dbReference type="KEGG" id="fls:GLV81_13140"/>
<name>A0A6I6G881_9BACT</name>
<organism evidence="1 2">
    <name type="scientific">Phnomibacter ginsenosidimutans</name>
    <dbReference type="NCBI Taxonomy" id="2676868"/>
    <lineage>
        <taxon>Bacteria</taxon>
        <taxon>Pseudomonadati</taxon>
        <taxon>Bacteroidota</taxon>
        <taxon>Chitinophagia</taxon>
        <taxon>Chitinophagales</taxon>
        <taxon>Chitinophagaceae</taxon>
        <taxon>Phnomibacter</taxon>
    </lineage>
</organism>
<dbReference type="Proteomes" id="UP000426027">
    <property type="component" value="Chromosome"/>
</dbReference>
<dbReference type="RefSeq" id="WP_157479269.1">
    <property type="nucleotide sequence ID" value="NZ_CP046566.1"/>
</dbReference>
<accession>A0A6I6G881</accession>
<evidence type="ECO:0000313" key="2">
    <source>
        <dbReference type="Proteomes" id="UP000426027"/>
    </source>
</evidence>
<gene>
    <name evidence="1" type="ORF">GLV81_13140</name>
</gene>